<name>T1KRK3_TETUR</name>
<dbReference type="AlphaFoldDB" id="T1KRK3"/>
<dbReference type="Proteomes" id="UP000015104">
    <property type="component" value="Unassembled WGS sequence"/>
</dbReference>
<feature type="transmembrane region" description="Helical" evidence="1">
    <location>
        <begin position="91"/>
        <end position="114"/>
    </location>
</feature>
<feature type="transmembrane region" description="Helical" evidence="1">
    <location>
        <begin position="294"/>
        <end position="313"/>
    </location>
</feature>
<feature type="transmembrane region" description="Helical" evidence="1">
    <location>
        <begin position="357"/>
        <end position="390"/>
    </location>
</feature>
<evidence type="ECO:0000313" key="2">
    <source>
        <dbReference type="EnsemblMetazoa" id="tetur18g03811.1"/>
    </source>
</evidence>
<organism evidence="2 3">
    <name type="scientific">Tetranychus urticae</name>
    <name type="common">Two-spotted spider mite</name>
    <dbReference type="NCBI Taxonomy" id="32264"/>
    <lineage>
        <taxon>Eukaryota</taxon>
        <taxon>Metazoa</taxon>
        <taxon>Ecdysozoa</taxon>
        <taxon>Arthropoda</taxon>
        <taxon>Chelicerata</taxon>
        <taxon>Arachnida</taxon>
        <taxon>Acari</taxon>
        <taxon>Acariformes</taxon>
        <taxon>Trombidiformes</taxon>
        <taxon>Prostigmata</taxon>
        <taxon>Eleutherengona</taxon>
        <taxon>Raphignathae</taxon>
        <taxon>Tetranychoidea</taxon>
        <taxon>Tetranychidae</taxon>
        <taxon>Tetranychus</taxon>
    </lineage>
</organism>
<sequence length="391" mass="44797">MHLVDSKVSQISLFGVCFSVKMDTNNLIGFIEKSTKPSSIFAKSLLRESISSQLLHLFTSISFLLYATTKIYKIHKSTKNTHLGISISDLTYNKCIIIANILYTSSLVATILLYKYNAHIYVKYINDFQSSIKTPFGLAQTSYVNKWQKIDRFIVRLQFLTRITVRAVEYYANPFNLTYSYTDIVVSFMCELSLILEQQFIHETCIYLQSDFVYYHLFFDSLTKMVNESVGLDVYHAIKSVRHMHSQTIQFSRKIDSFFRLTLLNTLGFLTIYSICNIGLILAPNQTMMRVLTIIGKAILFLAILSVSVYHFARVNYLSLQIFNKVYDLSLSPNLVRSIETMNEINLFLFRIRRDDVGFTFAGLCVVSVNFISSLAIIALTIGLALPGFFK</sequence>
<evidence type="ECO:0000313" key="3">
    <source>
        <dbReference type="Proteomes" id="UP000015104"/>
    </source>
</evidence>
<accession>T1KRK3</accession>
<keyword evidence="1" id="KW-0812">Transmembrane</keyword>
<dbReference type="EMBL" id="CAEY01000391">
    <property type="status" value="NOT_ANNOTATED_CDS"/>
    <property type="molecule type" value="Genomic_DNA"/>
</dbReference>
<keyword evidence="1" id="KW-1133">Transmembrane helix</keyword>
<reference evidence="3" key="1">
    <citation type="submission" date="2011-08" db="EMBL/GenBank/DDBJ databases">
        <authorList>
            <person name="Rombauts S."/>
        </authorList>
    </citation>
    <scope>NUCLEOTIDE SEQUENCE</scope>
    <source>
        <strain evidence="3">London</strain>
    </source>
</reference>
<dbReference type="HOGENOM" id="CLU_755079_0_0_1"/>
<keyword evidence="1" id="KW-0472">Membrane</keyword>
<dbReference type="EnsemblMetazoa" id="tetur18g03811.1">
    <property type="protein sequence ID" value="tetur18g03811.1"/>
    <property type="gene ID" value="tetur18g03811"/>
</dbReference>
<feature type="transmembrane region" description="Helical" evidence="1">
    <location>
        <begin position="261"/>
        <end position="282"/>
    </location>
</feature>
<proteinExistence type="predicted"/>
<reference evidence="2" key="2">
    <citation type="submission" date="2015-06" db="UniProtKB">
        <authorList>
            <consortium name="EnsemblMetazoa"/>
        </authorList>
    </citation>
    <scope>IDENTIFICATION</scope>
</reference>
<protein>
    <recommendedName>
        <fullName evidence="4">Gustatory receptor</fullName>
    </recommendedName>
</protein>
<keyword evidence="3" id="KW-1185">Reference proteome</keyword>
<evidence type="ECO:0000256" key="1">
    <source>
        <dbReference type="SAM" id="Phobius"/>
    </source>
</evidence>
<evidence type="ECO:0008006" key="4">
    <source>
        <dbReference type="Google" id="ProtNLM"/>
    </source>
</evidence>